<evidence type="ECO:0008006" key="4">
    <source>
        <dbReference type="Google" id="ProtNLM"/>
    </source>
</evidence>
<reference evidence="1 3" key="2">
    <citation type="journal article" date="2013" name="Nature">
        <title>Insights into bilaterian evolution from three spiralian genomes.</title>
        <authorList>
            <person name="Simakov O."/>
            <person name="Marletaz F."/>
            <person name="Cho S.J."/>
            <person name="Edsinger-Gonzales E."/>
            <person name="Havlak P."/>
            <person name="Hellsten U."/>
            <person name="Kuo D.H."/>
            <person name="Larsson T."/>
            <person name="Lv J."/>
            <person name="Arendt D."/>
            <person name="Savage R."/>
            <person name="Osoegawa K."/>
            <person name="de Jong P."/>
            <person name="Grimwood J."/>
            <person name="Chapman J.A."/>
            <person name="Shapiro H."/>
            <person name="Aerts A."/>
            <person name="Otillar R.P."/>
            <person name="Terry A.Y."/>
            <person name="Boore J.L."/>
            <person name="Grigoriev I.V."/>
            <person name="Lindberg D.R."/>
            <person name="Seaver E.C."/>
            <person name="Weisblat D.A."/>
            <person name="Putnam N.H."/>
            <person name="Rokhsar D.S."/>
        </authorList>
    </citation>
    <scope>NUCLEOTIDE SEQUENCE</scope>
    <source>
        <strain evidence="1 3">I ESC-2004</strain>
    </source>
</reference>
<gene>
    <name evidence="1" type="ORF">CAPTEDRAFT_187823</name>
</gene>
<dbReference type="Gene3D" id="3.30.460.90">
    <property type="match status" value="1"/>
</dbReference>
<dbReference type="Proteomes" id="UP000014760">
    <property type="component" value="Unassembled WGS sequence"/>
</dbReference>
<protein>
    <recommendedName>
        <fullName evidence="4">Mab-21-like nucleotidyltransferase domain-containing protein</fullName>
    </recommendedName>
</protein>
<evidence type="ECO:0000313" key="1">
    <source>
        <dbReference type="EMBL" id="ELU13366.1"/>
    </source>
</evidence>
<sequence length="379" mass="43569">MNYDDFTEELMKQNANEILAIYASLLKSPVLGTRKCQEQCFQEETRLIEDEVMRLIKRFSERHALQYPRWAFEPKLRGSMEEGTKCGPPDEFDFLLIMNDLSENCQVNSIDNCKAYTAIWDNIDIGDVLKLPPNEMIDALHNVLLLRYSFASDGNPQPPNLDVWLVLTMKEYLMTHATWEGSRMRFVSCDRTNVGLCLNLIFNGHLYKMLHISIDLVPCIRLKMPGPVKVSIDWPFPVDFSQCQLYGLFRTGCDGFDISSTEYEEVLLKSLPTAAIDAYVLGKAFSSAQFKWSGNFGKIFQSSYKMKKALLMSVQLHQNAHAISLHEWIRGMISVAADRNKYAKKSDCLRCIFHAENNSKYQSSMYQCLRCLTTVIFIF</sequence>
<dbReference type="HOGENOM" id="CLU_035360_0_0_1"/>
<dbReference type="EMBL" id="KB295284">
    <property type="protein sequence ID" value="ELU13366.1"/>
    <property type="molecule type" value="Genomic_DNA"/>
</dbReference>
<reference evidence="3" key="1">
    <citation type="submission" date="2012-12" db="EMBL/GenBank/DDBJ databases">
        <authorList>
            <person name="Hellsten U."/>
            <person name="Grimwood J."/>
            <person name="Chapman J.A."/>
            <person name="Shapiro H."/>
            <person name="Aerts A."/>
            <person name="Otillar R.P."/>
            <person name="Terry A.Y."/>
            <person name="Boore J.L."/>
            <person name="Simakov O."/>
            <person name="Marletaz F."/>
            <person name="Cho S.-J."/>
            <person name="Edsinger-Gonzales E."/>
            <person name="Havlak P."/>
            <person name="Kuo D.-H."/>
            <person name="Larsson T."/>
            <person name="Lv J."/>
            <person name="Arendt D."/>
            <person name="Savage R."/>
            <person name="Osoegawa K."/>
            <person name="de Jong P."/>
            <person name="Lindberg D.R."/>
            <person name="Seaver E.C."/>
            <person name="Weisblat D.A."/>
            <person name="Putnam N.H."/>
            <person name="Grigoriev I.V."/>
            <person name="Rokhsar D.S."/>
        </authorList>
    </citation>
    <scope>NUCLEOTIDE SEQUENCE</scope>
    <source>
        <strain evidence="3">I ESC-2004</strain>
    </source>
</reference>
<dbReference type="EnsemblMetazoa" id="CapteT187823">
    <property type="protein sequence ID" value="CapteP187823"/>
    <property type="gene ID" value="CapteG187823"/>
</dbReference>
<keyword evidence="3" id="KW-1185">Reference proteome</keyword>
<proteinExistence type="predicted"/>
<reference evidence="2" key="3">
    <citation type="submission" date="2015-06" db="UniProtKB">
        <authorList>
            <consortium name="EnsemblMetazoa"/>
        </authorList>
    </citation>
    <scope>IDENTIFICATION</scope>
</reference>
<accession>R7VAK0</accession>
<dbReference type="OrthoDB" id="6022754at2759"/>
<dbReference type="AlphaFoldDB" id="R7VAK0"/>
<evidence type="ECO:0000313" key="2">
    <source>
        <dbReference type="EnsemblMetazoa" id="CapteP187823"/>
    </source>
</evidence>
<organism evidence="1">
    <name type="scientific">Capitella teleta</name>
    <name type="common">Polychaete worm</name>
    <dbReference type="NCBI Taxonomy" id="283909"/>
    <lineage>
        <taxon>Eukaryota</taxon>
        <taxon>Metazoa</taxon>
        <taxon>Spiralia</taxon>
        <taxon>Lophotrochozoa</taxon>
        <taxon>Annelida</taxon>
        <taxon>Polychaeta</taxon>
        <taxon>Sedentaria</taxon>
        <taxon>Scolecida</taxon>
        <taxon>Capitellidae</taxon>
        <taxon>Capitella</taxon>
    </lineage>
</organism>
<evidence type="ECO:0000313" key="3">
    <source>
        <dbReference type="Proteomes" id="UP000014760"/>
    </source>
</evidence>
<name>R7VAK0_CAPTE</name>
<dbReference type="EMBL" id="AMQN01039343">
    <property type="status" value="NOT_ANNOTATED_CDS"/>
    <property type="molecule type" value="Genomic_DNA"/>
</dbReference>